<evidence type="ECO:0000313" key="1">
    <source>
        <dbReference type="EMBL" id="PZE17580.1"/>
    </source>
</evidence>
<dbReference type="OrthoDB" id="9816225at2"/>
<organism evidence="1 2">
    <name type="scientific">Putridiphycobacter roseus</name>
    <dbReference type="NCBI Taxonomy" id="2219161"/>
    <lineage>
        <taxon>Bacteria</taxon>
        <taxon>Pseudomonadati</taxon>
        <taxon>Bacteroidota</taxon>
        <taxon>Flavobacteriia</taxon>
        <taxon>Flavobacteriales</taxon>
        <taxon>Crocinitomicaceae</taxon>
        <taxon>Putridiphycobacter</taxon>
    </lineage>
</organism>
<dbReference type="RefSeq" id="WP_111062540.1">
    <property type="nucleotide sequence ID" value="NZ_JBHUCU010000027.1"/>
</dbReference>
<keyword evidence="2" id="KW-1185">Reference proteome</keyword>
<dbReference type="Proteomes" id="UP000249248">
    <property type="component" value="Unassembled WGS sequence"/>
</dbReference>
<accession>A0A2W1N1Y8</accession>
<sequence length="242" mass="28780">MKNSNIDKLFGSIGFGFPENEKELKAFDEVFKGYQFVGDEEKIDPKKIFDNIKSSNTKISKIDYHKRTVLAAEIVFKLYTEPTLGHLKLQKIMYLCQHTTGMRLHTNFLKQAMGPYDPKLMRSIDKQFKLNKWYQYDSNEYVKYKPLENVGGHRDWYSKYFKNEITDIDFLLEKFKFFRTDQIEIVATIFACWKEIIDSRGLVNNEMIIKKFYSWHKDKAKYTKDRLNSAIEWMTSEGIHPV</sequence>
<proteinExistence type="predicted"/>
<evidence type="ECO:0000313" key="2">
    <source>
        <dbReference type="Proteomes" id="UP000249248"/>
    </source>
</evidence>
<comment type="caution">
    <text evidence="1">The sequence shown here is derived from an EMBL/GenBank/DDBJ whole genome shotgun (WGS) entry which is preliminary data.</text>
</comment>
<dbReference type="AlphaFoldDB" id="A0A2W1N1Y8"/>
<gene>
    <name evidence="1" type="ORF">DNU06_07055</name>
</gene>
<protein>
    <submittedName>
        <fullName evidence="1">Uncharacterized protein</fullName>
    </submittedName>
</protein>
<dbReference type="EMBL" id="QKSB01000003">
    <property type="protein sequence ID" value="PZE17580.1"/>
    <property type="molecule type" value="Genomic_DNA"/>
</dbReference>
<reference evidence="1 2" key="1">
    <citation type="submission" date="2018-06" db="EMBL/GenBank/DDBJ databases">
        <title>The draft genome sequence of Crocinitomix sp. SM1701.</title>
        <authorList>
            <person name="Zhang X."/>
        </authorList>
    </citation>
    <scope>NUCLEOTIDE SEQUENCE [LARGE SCALE GENOMIC DNA]</scope>
    <source>
        <strain evidence="1 2">SM1701</strain>
    </source>
</reference>
<name>A0A2W1N1Y8_9FLAO</name>